<sequence>MDKYSYISNAHVAYIDELYEDYKKDPESIEPSWKTFFDGFDFAITKFGEDENGGAVSSTSQVSAAPNGNLATRGTMMDMEQLPKEIKVRALIHAYRSRAHLRSKTNPVRERRDRKALIDLEDFGLSEADLSTVFQAGNEIGIGDAKLSKIVEALKKIYEGSMGFEYLYIRDPEMLDWLRQKIEKEALAFNPPAEEKKRILSKLNEAVVFENFLHTKYLGQKRFSLEGGESTIPFLDAVINKGAELGAEEVMIGMAHRGRLNVLANIMGKTYEQIFSEFEGTAKPDLTMGDGDVKYHMGFSSEITTPTSKKINLKLAPNPSHLEAVNPVVEGFVRAKIDHQYEGNKDKVIPILIHGDAAVAGQGIVYEVTQMANLKGYNTGGTIHFVINNQVGFTTDFDDARSSIYCTDVAKIIDAPVIHVNGDDPEEVVFAAKLAAEFRQKYNQDIFIDMVCYRRHGHNESDEPKFTQPELYNIISKHPNPREIYNKRLMERGDVDAKLAKQMDKEFRQLLQDRLNMVKEKPLPYNFSPFEQAWKELRKSTPEDFEKSPDTFISEEAVNKVAEALTTLPKGFKPIKQIEVQMKQRKDMFFNSKSLNWAAAELLAYGSLLLEGKTVRLTGQDCRRGTFSHRHAVLHDANTSKSYNSLKELKDNKGQFHIYNSLLSEYAVLGFEYGYAMANPDSLTIWEAQFGDFANGAQTMIDQFISSGESKWQKMNGLVMLLPHGYEGQGPEHSNARPERFLQLSAEYNMVVANITEPSNFFHLLRRQLAWEFRKPCIVMSPKSLLRHPKVMSPVEEFTKGGFKEVLTDTTVSEKDVTRVVLCSGKIYYDLIEAREKEKVKDVAIVRVEQLHPLPKNQIVDVVKSFSKQKEVVWVQEEPENMGYWTYMMRALFRDFPMEVIARKASASPATGYHKVHVEEQQNIINKAIKIK</sequence>
<dbReference type="Pfam" id="PF02779">
    <property type="entry name" value="Transket_pyr"/>
    <property type="match status" value="1"/>
</dbReference>
<keyword evidence="6" id="KW-0786">Thiamine pyrophosphate</keyword>
<dbReference type="NCBIfam" id="TIGR00239">
    <property type="entry name" value="2oxo_dh_E1"/>
    <property type="match status" value="1"/>
</dbReference>
<gene>
    <name evidence="8" type="ORF">IFO69_06865</name>
</gene>
<dbReference type="Gene3D" id="3.40.50.12470">
    <property type="match status" value="1"/>
</dbReference>
<dbReference type="PANTHER" id="PTHR23152:SF4">
    <property type="entry name" value="2-OXOADIPATE DEHYDROGENASE COMPLEX COMPONENT E1"/>
    <property type="match status" value="1"/>
</dbReference>
<evidence type="ECO:0000313" key="8">
    <source>
        <dbReference type="EMBL" id="MBD8488464.1"/>
    </source>
</evidence>
<evidence type="ECO:0000256" key="1">
    <source>
        <dbReference type="ARBA" id="ARBA00001964"/>
    </source>
</evidence>
<reference evidence="8 9" key="1">
    <citation type="submission" date="2020-09" db="EMBL/GenBank/DDBJ databases">
        <title>Echinicola sp. CAU 1574 isolated from sand of Sido Beach.</title>
        <authorList>
            <person name="Kim W."/>
        </authorList>
    </citation>
    <scope>NUCLEOTIDE SEQUENCE [LARGE SCALE GENOMIC DNA]</scope>
    <source>
        <strain evidence="8 9">CAU 1574</strain>
    </source>
</reference>
<dbReference type="InterPro" id="IPR032106">
    <property type="entry name" value="2-oxogl_dehyd_N"/>
</dbReference>
<comment type="cofactor">
    <cofactor evidence="1">
        <name>thiamine diphosphate</name>
        <dbReference type="ChEBI" id="CHEBI:58937"/>
    </cofactor>
</comment>
<dbReference type="InterPro" id="IPR042179">
    <property type="entry name" value="KGD_C_sf"/>
</dbReference>
<evidence type="ECO:0000313" key="9">
    <source>
        <dbReference type="Proteomes" id="UP000647133"/>
    </source>
</evidence>
<dbReference type="CDD" id="cd02016">
    <property type="entry name" value="TPP_E1_OGDC_like"/>
    <property type="match status" value="1"/>
</dbReference>
<proteinExistence type="inferred from homology"/>
<dbReference type="SUPFAM" id="SSF52518">
    <property type="entry name" value="Thiamin diphosphate-binding fold (THDP-binding)"/>
    <property type="match status" value="2"/>
</dbReference>
<dbReference type="GO" id="GO:0004591">
    <property type="term" value="F:oxoglutarate dehydrogenase (succinyl-transferring) activity"/>
    <property type="evidence" value="ECO:0007669"/>
    <property type="project" value="UniProtKB-EC"/>
</dbReference>
<keyword evidence="5 8" id="KW-0560">Oxidoreductase</keyword>
<comment type="caution">
    <text evidence="8">The sequence shown here is derived from an EMBL/GenBank/DDBJ whole genome shotgun (WGS) entry which is preliminary data.</text>
</comment>
<dbReference type="InterPro" id="IPR005475">
    <property type="entry name" value="Transketolase-like_Pyr-bd"/>
</dbReference>
<dbReference type="Gene3D" id="3.40.50.970">
    <property type="match status" value="1"/>
</dbReference>
<dbReference type="InterPro" id="IPR031717">
    <property type="entry name" value="ODO-1/KGD_C"/>
</dbReference>
<evidence type="ECO:0000256" key="5">
    <source>
        <dbReference type="ARBA" id="ARBA00023002"/>
    </source>
</evidence>
<dbReference type="PIRSF" id="PIRSF000157">
    <property type="entry name" value="Oxoglu_dh_E1"/>
    <property type="match status" value="1"/>
</dbReference>
<dbReference type="Pfam" id="PF16078">
    <property type="entry name" value="2-oxogl_dehyd_N"/>
    <property type="match status" value="1"/>
</dbReference>
<keyword evidence="9" id="KW-1185">Reference proteome</keyword>
<dbReference type="Pfam" id="PF00676">
    <property type="entry name" value="E1_dh"/>
    <property type="match status" value="1"/>
</dbReference>
<dbReference type="InterPro" id="IPR001017">
    <property type="entry name" value="DH_E1"/>
</dbReference>
<name>A0ABR9ALG5_9BACT</name>
<dbReference type="RefSeq" id="WP_192009330.1">
    <property type="nucleotide sequence ID" value="NZ_JACYTQ010000002.1"/>
</dbReference>
<accession>A0ABR9ALG5</accession>
<dbReference type="NCBIfam" id="NF008907">
    <property type="entry name" value="PRK12270.1"/>
    <property type="match status" value="1"/>
</dbReference>
<dbReference type="Gene3D" id="1.10.287.1150">
    <property type="entry name" value="TPP helical domain"/>
    <property type="match status" value="1"/>
</dbReference>
<dbReference type="Pfam" id="PF16870">
    <property type="entry name" value="OxoGdeHyase_C"/>
    <property type="match status" value="1"/>
</dbReference>
<evidence type="ECO:0000256" key="3">
    <source>
        <dbReference type="ARBA" id="ARBA00006936"/>
    </source>
</evidence>
<comment type="similarity">
    <text evidence="3">Belongs to the alpha-ketoglutarate dehydrogenase family.</text>
</comment>
<evidence type="ECO:0000256" key="2">
    <source>
        <dbReference type="ARBA" id="ARBA00003906"/>
    </source>
</evidence>
<dbReference type="Proteomes" id="UP000647133">
    <property type="component" value="Unassembled WGS sequence"/>
</dbReference>
<dbReference type="EC" id="1.2.4.2" evidence="4"/>
<comment type="function">
    <text evidence="2">E1 component of the 2-oxoglutarate dehydrogenase (OGDH) complex which catalyzes the decarboxylation of 2-oxoglutarate, the first step in the conversion of 2-oxoglutarate to succinyl-CoA and CO(2).</text>
</comment>
<dbReference type="SMART" id="SM00861">
    <property type="entry name" value="Transket_pyr"/>
    <property type="match status" value="1"/>
</dbReference>
<feature type="domain" description="Transketolase-like pyrimidine-binding" evidence="7">
    <location>
        <begin position="595"/>
        <end position="788"/>
    </location>
</feature>
<evidence type="ECO:0000256" key="6">
    <source>
        <dbReference type="ARBA" id="ARBA00023052"/>
    </source>
</evidence>
<protein>
    <recommendedName>
        <fullName evidence="4">oxoglutarate dehydrogenase (succinyl-transferring)</fullName>
        <ecNumber evidence="4">1.2.4.2</ecNumber>
    </recommendedName>
</protein>
<dbReference type="PANTHER" id="PTHR23152">
    <property type="entry name" value="2-OXOGLUTARATE DEHYDROGENASE"/>
    <property type="match status" value="1"/>
</dbReference>
<dbReference type="Gene3D" id="3.40.50.11610">
    <property type="entry name" value="Multifunctional 2-oxoglutarate metabolism enzyme, C-terminal domain"/>
    <property type="match status" value="1"/>
</dbReference>
<organism evidence="8 9">
    <name type="scientific">Echinicola arenosa</name>
    <dbReference type="NCBI Taxonomy" id="2774144"/>
    <lineage>
        <taxon>Bacteria</taxon>
        <taxon>Pseudomonadati</taxon>
        <taxon>Bacteroidota</taxon>
        <taxon>Cytophagia</taxon>
        <taxon>Cytophagales</taxon>
        <taxon>Cyclobacteriaceae</taxon>
        <taxon>Echinicola</taxon>
    </lineage>
</organism>
<evidence type="ECO:0000256" key="4">
    <source>
        <dbReference type="ARBA" id="ARBA00012280"/>
    </source>
</evidence>
<dbReference type="InterPro" id="IPR011603">
    <property type="entry name" value="2oxoglutarate_DH_E1"/>
</dbReference>
<dbReference type="InterPro" id="IPR029061">
    <property type="entry name" value="THDP-binding"/>
</dbReference>
<dbReference type="EMBL" id="JACYTQ010000002">
    <property type="protein sequence ID" value="MBD8488464.1"/>
    <property type="molecule type" value="Genomic_DNA"/>
</dbReference>
<dbReference type="NCBIfam" id="NF006914">
    <property type="entry name" value="PRK09404.1"/>
    <property type="match status" value="1"/>
</dbReference>
<evidence type="ECO:0000259" key="7">
    <source>
        <dbReference type="SMART" id="SM00861"/>
    </source>
</evidence>